<dbReference type="CDD" id="cd02209">
    <property type="entry name" value="cupin_XRE_C"/>
    <property type="match status" value="1"/>
</dbReference>
<dbReference type="CDD" id="cd00093">
    <property type="entry name" value="HTH_XRE"/>
    <property type="match status" value="1"/>
</dbReference>
<keyword evidence="4" id="KW-1185">Reference proteome</keyword>
<dbReference type="InterPro" id="IPR011051">
    <property type="entry name" value="RmlC_Cupin_sf"/>
</dbReference>
<dbReference type="Pfam" id="PF13560">
    <property type="entry name" value="HTH_31"/>
    <property type="match status" value="1"/>
</dbReference>
<dbReference type="Gene3D" id="1.10.260.40">
    <property type="entry name" value="lambda repressor-like DNA-binding domains"/>
    <property type="match status" value="1"/>
</dbReference>
<dbReference type="PANTHER" id="PTHR46797">
    <property type="entry name" value="HTH-TYPE TRANSCRIPTIONAL REGULATOR"/>
    <property type="match status" value="1"/>
</dbReference>
<evidence type="ECO:0000313" key="3">
    <source>
        <dbReference type="EMBL" id="PWR19554.1"/>
    </source>
</evidence>
<comment type="caution">
    <text evidence="3">The sequence shown here is derived from an EMBL/GenBank/DDBJ whole genome shotgun (WGS) entry which is preliminary data.</text>
</comment>
<dbReference type="InterPro" id="IPR050807">
    <property type="entry name" value="TransReg_Diox_bact_type"/>
</dbReference>
<proteinExistence type="predicted"/>
<dbReference type="PANTHER" id="PTHR46797:SF2">
    <property type="entry name" value="TRANSCRIPTIONAL REGULATOR"/>
    <property type="match status" value="1"/>
</dbReference>
<dbReference type="SUPFAM" id="SSF47413">
    <property type="entry name" value="lambda repressor-like DNA-binding domains"/>
    <property type="match status" value="1"/>
</dbReference>
<accession>A0A317DZA5</accession>
<dbReference type="Gene3D" id="2.60.120.10">
    <property type="entry name" value="Jelly Rolls"/>
    <property type="match status" value="1"/>
</dbReference>
<protein>
    <submittedName>
        <fullName evidence="3">Transcriptional regulator</fullName>
    </submittedName>
</protein>
<dbReference type="GO" id="GO:0003700">
    <property type="term" value="F:DNA-binding transcription factor activity"/>
    <property type="evidence" value="ECO:0007669"/>
    <property type="project" value="TreeGrafter"/>
</dbReference>
<dbReference type="EMBL" id="QGLE01000011">
    <property type="protein sequence ID" value="PWR19554.1"/>
    <property type="molecule type" value="Genomic_DNA"/>
</dbReference>
<dbReference type="SMART" id="SM00530">
    <property type="entry name" value="HTH_XRE"/>
    <property type="match status" value="1"/>
</dbReference>
<feature type="domain" description="HTH cro/C1-type" evidence="2">
    <location>
        <begin position="15"/>
        <end position="69"/>
    </location>
</feature>
<dbReference type="InterPro" id="IPR013096">
    <property type="entry name" value="Cupin_2"/>
</dbReference>
<dbReference type="Proteomes" id="UP000245461">
    <property type="component" value="Unassembled WGS sequence"/>
</dbReference>
<sequence>MQAASTADLQVGRRLRQARRVKGLRLKQLADAVGCSESLLSKIENDKARPSLQMLHNIVGHLGITIGGLFTDRDPCEGIVKRPGERAIIRMDSDGVRLECLIPESGSKTIYGSIHIVEPGSGSAGQISHEGEEVGYVLEGEFELTVNDQIYRLQRGDSFFFESHLPHGYRNPGTVTTKVLWINSPPTF</sequence>
<organism evidence="3 4">
    <name type="scientific">Zavarzinia aquatilis</name>
    <dbReference type="NCBI Taxonomy" id="2211142"/>
    <lineage>
        <taxon>Bacteria</taxon>
        <taxon>Pseudomonadati</taxon>
        <taxon>Pseudomonadota</taxon>
        <taxon>Alphaproteobacteria</taxon>
        <taxon>Rhodospirillales</taxon>
        <taxon>Zavarziniaceae</taxon>
        <taxon>Zavarzinia</taxon>
    </lineage>
</organism>
<dbReference type="Pfam" id="PF07883">
    <property type="entry name" value="Cupin_2"/>
    <property type="match status" value="1"/>
</dbReference>
<evidence type="ECO:0000259" key="2">
    <source>
        <dbReference type="PROSITE" id="PS50943"/>
    </source>
</evidence>
<evidence type="ECO:0000313" key="4">
    <source>
        <dbReference type="Proteomes" id="UP000245461"/>
    </source>
</evidence>
<dbReference type="OrthoDB" id="9814751at2"/>
<dbReference type="GO" id="GO:0003677">
    <property type="term" value="F:DNA binding"/>
    <property type="evidence" value="ECO:0007669"/>
    <property type="project" value="UniProtKB-KW"/>
</dbReference>
<dbReference type="InterPro" id="IPR014710">
    <property type="entry name" value="RmlC-like_jellyroll"/>
</dbReference>
<dbReference type="InterPro" id="IPR001387">
    <property type="entry name" value="Cro/C1-type_HTH"/>
</dbReference>
<keyword evidence="1" id="KW-0238">DNA-binding</keyword>
<evidence type="ECO:0000256" key="1">
    <source>
        <dbReference type="ARBA" id="ARBA00023125"/>
    </source>
</evidence>
<reference evidence="3 4" key="1">
    <citation type="submission" date="2018-05" db="EMBL/GenBank/DDBJ databases">
        <title>Zavarzinia sp. HR-AS.</title>
        <authorList>
            <person name="Lee Y."/>
            <person name="Jeon C.O."/>
        </authorList>
    </citation>
    <scope>NUCLEOTIDE SEQUENCE [LARGE SCALE GENOMIC DNA]</scope>
    <source>
        <strain evidence="3 4">HR-AS</strain>
    </source>
</reference>
<dbReference type="InterPro" id="IPR010982">
    <property type="entry name" value="Lambda_DNA-bd_dom_sf"/>
</dbReference>
<dbReference type="SUPFAM" id="SSF51182">
    <property type="entry name" value="RmlC-like cupins"/>
    <property type="match status" value="1"/>
</dbReference>
<dbReference type="GO" id="GO:0005829">
    <property type="term" value="C:cytosol"/>
    <property type="evidence" value="ECO:0007669"/>
    <property type="project" value="TreeGrafter"/>
</dbReference>
<name>A0A317DZA5_9PROT</name>
<dbReference type="PROSITE" id="PS50943">
    <property type="entry name" value="HTH_CROC1"/>
    <property type="match status" value="1"/>
</dbReference>
<gene>
    <name evidence="3" type="ORF">DKG74_17045</name>
</gene>
<dbReference type="AlphaFoldDB" id="A0A317DZA5"/>